<evidence type="ECO:0000256" key="3">
    <source>
        <dbReference type="ARBA" id="ARBA00022723"/>
    </source>
</evidence>
<dbReference type="Pfam" id="PF00355">
    <property type="entry name" value="Rieske"/>
    <property type="match status" value="1"/>
</dbReference>
<dbReference type="Proteomes" id="UP001560296">
    <property type="component" value="Unassembled WGS sequence"/>
</dbReference>
<reference evidence="8 9" key="1">
    <citation type="submission" date="2024-07" db="EMBL/GenBank/DDBJ databases">
        <authorList>
            <person name="Li M."/>
        </authorList>
    </citation>
    <scope>NUCLEOTIDE SEQUENCE [LARGE SCALE GENOMIC DNA]</scope>
    <source>
        <strain evidence="8 9">25A3E</strain>
    </source>
</reference>
<dbReference type="PANTHER" id="PTHR43756">
    <property type="entry name" value="CHOLINE MONOOXYGENASE, CHLOROPLASTIC"/>
    <property type="match status" value="1"/>
</dbReference>
<dbReference type="RefSeq" id="WP_369288736.1">
    <property type="nucleotide sequence ID" value="NZ_JBFTEG010000015.1"/>
</dbReference>
<dbReference type="Gene3D" id="3.90.380.10">
    <property type="entry name" value="Naphthalene 1,2-dioxygenase Alpha Subunit, Chain A, domain 1"/>
    <property type="match status" value="1"/>
</dbReference>
<gene>
    <name evidence="8" type="ORF">AB5S05_17145</name>
</gene>
<evidence type="ECO:0000313" key="8">
    <source>
        <dbReference type="EMBL" id="MEX6503794.1"/>
    </source>
</evidence>
<keyword evidence="5" id="KW-0408">Iron</keyword>
<evidence type="ECO:0000256" key="6">
    <source>
        <dbReference type="ARBA" id="ARBA00023014"/>
    </source>
</evidence>
<keyword evidence="3" id="KW-0479">Metal-binding</keyword>
<dbReference type="PANTHER" id="PTHR43756:SF5">
    <property type="entry name" value="CHOLINE MONOOXYGENASE, CHLOROPLASTIC"/>
    <property type="match status" value="1"/>
</dbReference>
<keyword evidence="2" id="KW-0001">2Fe-2S</keyword>
<dbReference type="EC" id="1.14.13.-" evidence="8"/>
<dbReference type="Gene3D" id="2.102.10.10">
    <property type="entry name" value="Rieske [2Fe-2S] iron-sulphur domain"/>
    <property type="match status" value="1"/>
</dbReference>
<dbReference type="InterPro" id="IPR017941">
    <property type="entry name" value="Rieske_2Fe-2S"/>
</dbReference>
<dbReference type="EMBL" id="JBFTEG010000015">
    <property type="protein sequence ID" value="MEX6503794.1"/>
    <property type="molecule type" value="Genomic_DNA"/>
</dbReference>
<evidence type="ECO:0000313" key="9">
    <source>
        <dbReference type="Proteomes" id="UP001560296"/>
    </source>
</evidence>
<keyword evidence="8" id="KW-0223">Dioxygenase</keyword>
<evidence type="ECO:0000256" key="1">
    <source>
        <dbReference type="ARBA" id="ARBA00001962"/>
    </source>
</evidence>
<evidence type="ECO:0000256" key="5">
    <source>
        <dbReference type="ARBA" id="ARBA00023004"/>
    </source>
</evidence>
<keyword evidence="4 8" id="KW-0560">Oxidoreductase</keyword>
<name>A0ABV3YXJ4_9PSED</name>
<comment type="cofactor">
    <cofactor evidence="1">
        <name>Fe cation</name>
        <dbReference type="ChEBI" id="CHEBI:24875"/>
    </cofactor>
</comment>
<evidence type="ECO:0000256" key="4">
    <source>
        <dbReference type="ARBA" id="ARBA00023002"/>
    </source>
</evidence>
<dbReference type="InterPro" id="IPR001663">
    <property type="entry name" value="Rng_hydr_dOase-A"/>
</dbReference>
<organism evidence="8 9">
    <name type="scientific">Pseudomonas zhanjiangensis</name>
    <dbReference type="NCBI Taxonomy" id="3239015"/>
    <lineage>
        <taxon>Bacteria</taxon>
        <taxon>Pseudomonadati</taxon>
        <taxon>Pseudomonadota</taxon>
        <taxon>Gammaproteobacteria</taxon>
        <taxon>Pseudomonadales</taxon>
        <taxon>Pseudomonadaceae</taxon>
        <taxon>Pseudomonas</taxon>
    </lineage>
</organism>
<sequence length="391" mass="43864">MSEHAKPNYAEGNDDNHTLPSWIYNDARYFELERQELFARSWQIACHVSEIAEPGDYITLEFVGERIAVARLQDGSITAFHNTCRHRAHQVITGEKGNCKRAHVCPYHGWTYAQDGGLRGIPGGSEADLEQVGHGLLPVDHEVFMGFVFIRLKAEGPSVAERLAPFAELLAAYRIDEMQCSGDLQVEEHPIDWKNMMDNYQEGYHVAIGHPGLNQMMENEYEVRTDAELGTSFASHRFKDEPAGGPDEFAYMSLRPGAEHLPGDYAQRISYLSLFPLVNIGLQPDSVHYYLFHPIGPGRAALRTVSFALPNASRKTKAAQAAIGRVWEQVVSEDNQLTRSVQLGLEGAAYQYGFLSPREAGVRAFRDWMRAQLPIVRRELRPCAGQPLPLD</sequence>
<dbReference type="PROSITE" id="PS51296">
    <property type="entry name" value="RIESKE"/>
    <property type="match status" value="1"/>
</dbReference>
<dbReference type="InterPro" id="IPR036922">
    <property type="entry name" value="Rieske_2Fe-2S_sf"/>
</dbReference>
<protein>
    <submittedName>
        <fullName evidence="8">Aromatic ring-hydroxylating dioxygenase subunit alpha</fullName>
        <ecNumber evidence="8">1.14.13.-</ecNumber>
    </submittedName>
</protein>
<comment type="caution">
    <text evidence="8">The sequence shown here is derived from an EMBL/GenBank/DDBJ whole genome shotgun (WGS) entry which is preliminary data.</text>
</comment>
<evidence type="ECO:0000259" key="7">
    <source>
        <dbReference type="PROSITE" id="PS51296"/>
    </source>
</evidence>
<dbReference type="CDD" id="cd03469">
    <property type="entry name" value="Rieske_RO_Alpha_N"/>
    <property type="match status" value="1"/>
</dbReference>
<dbReference type="GO" id="GO:0051213">
    <property type="term" value="F:dioxygenase activity"/>
    <property type="evidence" value="ECO:0007669"/>
    <property type="project" value="UniProtKB-KW"/>
</dbReference>
<keyword evidence="9" id="KW-1185">Reference proteome</keyword>
<dbReference type="Pfam" id="PF00848">
    <property type="entry name" value="Ring_hydroxyl_A"/>
    <property type="match status" value="1"/>
</dbReference>
<dbReference type="SUPFAM" id="SSF50022">
    <property type="entry name" value="ISP domain"/>
    <property type="match status" value="1"/>
</dbReference>
<dbReference type="PRINTS" id="PR00090">
    <property type="entry name" value="RNGDIOXGNASE"/>
</dbReference>
<keyword evidence="6" id="KW-0411">Iron-sulfur</keyword>
<dbReference type="SUPFAM" id="SSF55961">
    <property type="entry name" value="Bet v1-like"/>
    <property type="match status" value="1"/>
</dbReference>
<accession>A0ABV3YXJ4</accession>
<feature type="domain" description="Rieske" evidence="7">
    <location>
        <begin position="43"/>
        <end position="150"/>
    </location>
</feature>
<evidence type="ECO:0000256" key="2">
    <source>
        <dbReference type="ARBA" id="ARBA00022714"/>
    </source>
</evidence>
<proteinExistence type="predicted"/>
<dbReference type="CDD" id="cd00680">
    <property type="entry name" value="RHO_alpha_C"/>
    <property type="match status" value="1"/>
</dbReference>
<dbReference type="InterPro" id="IPR015879">
    <property type="entry name" value="Ring_hydroxy_dOase_asu_C_dom"/>
</dbReference>